<dbReference type="InterPro" id="IPR015942">
    <property type="entry name" value="Asp/Glu/hydantoin_racemase"/>
</dbReference>
<gene>
    <name evidence="2" type="ORF">HALOF300_01739</name>
</gene>
<name>A0A7M4DHY8_9MICO</name>
<dbReference type="GO" id="GO:0047661">
    <property type="term" value="F:amino-acid racemase activity"/>
    <property type="evidence" value="ECO:0007669"/>
    <property type="project" value="InterPro"/>
</dbReference>
<dbReference type="Proteomes" id="UP000419743">
    <property type="component" value="Unassembled WGS sequence"/>
</dbReference>
<comment type="caution">
    <text evidence="2">The sequence shown here is derived from an EMBL/GenBank/DDBJ whole genome shotgun (WGS) entry which is preliminary data.</text>
</comment>
<reference evidence="2 3" key="1">
    <citation type="submission" date="2019-11" db="EMBL/GenBank/DDBJ databases">
        <authorList>
            <person name="Criscuolo A."/>
        </authorList>
    </citation>
    <scope>NUCLEOTIDE SEQUENCE [LARGE SCALE GENOMIC DNA]</scope>
    <source>
        <strain evidence="2">CIP111667</strain>
    </source>
</reference>
<sequence length="219" mass="22163">MTRISFIHTGAVVIPTFTELAAAHLSGIEVHHLLDDKIVADLGRDAEGTGVRERLLDLGRAARSAGADAVVFSCSSISGYAAGLSAELGIPVLRIDEAMADAAIAAGSRIAVIATLATTLAPTAALLRERAGLAGARPELHEVIVAGAFEAVSGGDRARHDELVGAAIVEWAAQVDVVVLAQASMAGAAATVEGAVPVLTSPELGVRRVAEVLAGSGEH</sequence>
<dbReference type="InterPro" id="IPR053714">
    <property type="entry name" value="Iso_Racemase_Enz_sf"/>
</dbReference>
<evidence type="ECO:0000313" key="2">
    <source>
        <dbReference type="EMBL" id="VZO36535.1"/>
    </source>
</evidence>
<dbReference type="Pfam" id="PF01177">
    <property type="entry name" value="Asp_Glu_race"/>
    <property type="match status" value="1"/>
</dbReference>
<evidence type="ECO:0000256" key="1">
    <source>
        <dbReference type="ARBA" id="ARBA00038414"/>
    </source>
</evidence>
<protein>
    <submittedName>
        <fullName evidence="2">Asp/Glu/Hydantoin racemase</fullName>
    </submittedName>
</protein>
<comment type="similarity">
    <text evidence="1">Belongs to the HyuE racemase family.</text>
</comment>
<dbReference type="Gene3D" id="3.40.50.12500">
    <property type="match status" value="1"/>
</dbReference>
<organism evidence="2 3">
    <name type="scientific">Occultella aeris</name>
    <dbReference type="NCBI Taxonomy" id="2761496"/>
    <lineage>
        <taxon>Bacteria</taxon>
        <taxon>Bacillati</taxon>
        <taxon>Actinomycetota</taxon>
        <taxon>Actinomycetes</taxon>
        <taxon>Micrococcales</taxon>
        <taxon>Ruaniaceae</taxon>
        <taxon>Occultella</taxon>
    </lineage>
</organism>
<accession>A0A7M4DHY8</accession>
<dbReference type="EMBL" id="CACRYJ010000024">
    <property type="protein sequence ID" value="VZO36535.1"/>
    <property type="molecule type" value="Genomic_DNA"/>
</dbReference>
<dbReference type="RefSeq" id="WP_156740550.1">
    <property type="nucleotide sequence ID" value="NZ_CACRYJ010000024.1"/>
</dbReference>
<dbReference type="AlphaFoldDB" id="A0A7M4DHY8"/>
<evidence type="ECO:0000313" key="3">
    <source>
        <dbReference type="Proteomes" id="UP000419743"/>
    </source>
</evidence>
<keyword evidence="3" id="KW-1185">Reference proteome</keyword>
<proteinExistence type="inferred from homology"/>